<gene>
    <name evidence="1" type="ORF">ABFV83_11385</name>
</gene>
<dbReference type="InterPro" id="IPR025233">
    <property type="entry name" value="DUF4176"/>
</dbReference>
<dbReference type="EMBL" id="CP157940">
    <property type="protein sequence ID" value="XBS52444.1"/>
    <property type="molecule type" value="Genomic_DNA"/>
</dbReference>
<name>A0AAU7PJM5_9FIRM</name>
<dbReference type="RefSeq" id="WP_349943944.1">
    <property type="nucleotide sequence ID" value="NZ_CP157940.1"/>
</dbReference>
<sequence length="90" mass="10711">MKKYLPIGSVVLLKGATKRVMIFGRIQVADENKMYDYSGCLFPEGYMGSDKMYLFNNEDIEMIYFLGMQDEEELKFRHYIEEQMNKQTEE</sequence>
<reference evidence="1" key="1">
    <citation type="submission" date="2024-06" db="EMBL/GenBank/DDBJ databases">
        <title>Lacrimispora cavernae sp. nov., a novel anaerobe isolated from bat guano pile inside a cave.</title>
        <authorList>
            <person name="Miller S.L."/>
            <person name="Lu N."/>
            <person name="King J."/>
            <person name="Sankaranarayanan K."/>
            <person name="Lawson P.A."/>
        </authorList>
    </citation>
    <scope>NUCLEOTIDE SEQUENCE</scope>
    <source>
        <strain evidence="1">BS-2</strain>
    </source>
</reference>
<evidence type="ECO:0000313" key="1">
    <source>
        <dbReference type="EMBL" id="XBS52444.1"/>
    </source>
</evidence>
<proteinExistence type="predicted"/>
<dbReference type="Pfam" id="PF13780">
    <property type="entry name" value="DUF4176"/>
    <property type="match status" value="1"/>
</dbReference>
<organism evidence="1">
    <name type="scientific">Lacrimispora sp. BS-2</name>
    <dbReference type="NCBI Taxonomy" id="3151850"/>
    <lineage>
        <taxon>Bacteria</taxon>
        <taxon>Bacillati</taxon>
        <taxon>Bacillota</taxon>
        <taxon>Clostridia</taxon>
        <taxon>Lachnospirales</taxon>
        <taxon>Lachnospiraceae</taxon>
        <taxon>Lacrimispora</taxon>
    </lineage>
</organism>
<dbReference type="AlphaFoldDB" id="A0AAU7PJM5"/>
<accession>A0AAU7PJM5</accession>
<protein>
    <submittedName>
        <fullName evidence="1">DUF4176 domain-containing protein</fullName>
    </submittedName>
</protein>